<dbReference type="GO" id="GO:0016020">
    <property type="term" value="C:membrane"/>
    <property type="evidence" value="ECO:0007669"/>
    <property type="project" value="UniProtKB-SubCell"/>
</dbReference>
<dbReference type="InterPro" id="IPR036259">
    <property type="entry name" value="MFS_trans_sf"/>
</dbReference>
<feature type="transmembrane region" description="Helical" evidence="6">
    <location>
        <begin position="191"/>
        <end position="211"/>
    </location>
</feature>
<dbReference type="SUPFAM" id="SSF103473">
    <property type="entry name" value="MFS general substrate transporter"/>
    <property type="match status" value="1"/>
</dbReference>
<organism evidence="8 9">
    <name type="scientific">Malassezia globosa (strain ATCC MYA-4612 / CBS 7966)</name>
    <name type="common">Dandruff-associated fungus</name>
    <dbReference type="NCBI Taxonomy" id="425265"/>
    <lineage>
        <taxon>Eukaryota</taxon>
        <taxon>Fungi</taxon>
        <taxon>Dikarya</taxon>
        <taxon>Basidiomycota</taxon>
        <taxon>Ustilaginomycotina</taxon>
        <taxon>Malasseziomycetes</taxon>
        <taxon>Malasseziales</taxon>
        <taxon>Malasseziaceae</taxon>
        <taxon>Malassezia</taxon>
    </lineage>
</organism>
<feature type="transmembrane region" description="Helical" evidence="6">
    <location>
        <begin position="160"/>
        <end position="179"/>
    </location>
</feature>
<dbReference type="Pfam" id="PF07690">
    <property type="entry name" value="MFS_1"/>
    <property type="match status" value="1"/>
</dbReference>
<accession>A8PVL5</accession>
<feature type="transmembrane region" description="Helical" evidence="6">
    <location>
        <begin position="350"/>
        <end position="370"/>
    </location>
</feature>
<dbReference type="EMBL" id="AAYY01000003">
    <property type="protein sequence ID" value="EDP44419.1"/>
    <property type="molecule type" value="Genomic_DNA"/>
</dbReference>
<dbReference type="Proteomes" id="UP000008837">
    <property type="component" value="Unassembled WGS sequence"/>
</dbReference>
<feature type="transmembrane region" description="Helical" evidence="6">
    <location>
        <begin position="407"/>
        <end position="431"/>
    </location>
</feature>
<dbReference type="GO" id="GO:0022857">
    <property type="term" value="F:transmembrane transporter activity"/>
    <property type="evidence" value="ECO:0007669"/>
    <property type="project" value="InterPro"/>
</dbReference>
<feature type="transmembrane region" description="Helical" evidence="6">
    <location>
        <begin position="130"/>
        <end position="148"/>
    </location>
</feature>
<dbReference type="Gene3D" id="1.20.1250.20">
    <property type="entry name" value="MFS general substrate transporter like domains"/>
    <property type="match status" value="2"/>
</dbReference>
<proteinExistence type="predicted"/>
<name>A8PVL5_MALGO</name>
<dbReference type="PANTHER" id="PTHR43791:SF85">
    <property type="entry name" value="TRANSPORTER, PUTATIVE (AFU_ORTHOLOGUE AFUA_6G00710)-RELATED"/>
    <property type="match status" value="1"/>
</dbReference>
<feature type="transmembrane region" description="Helical" evidence="6">
    <location>
        <begin position="443"/>
        <end position="463"/>
    </location>
</feature>
<feature type="transmembrane region" description="Helical" evidence="6">
    <location>
        <begin position="317"/>
        <end position="338"/>
    </location>
</feature>
<evidence type="ECO:0000256" key="5">
    <source>
        <dbReference type="ARBA" id="ARBA00023136"/>
    </source>
</evidence>
<keyword evidence="5 6" id="KW-0472">Membrane</keyword>
<gene>
    <name evidence="8" type="ORF">MGL_0901</name>
</gene>
<feature type="transmembrane region" description="Helical" evidence="6">
    <location>
        <begin position="382"/>
        <end position="401"/>
    </location>
</feature>
<evidence type="ECO:0000256" key="1">
    <source>
        <dbReference type="ARBA" id="ARBA00004141"/>
    </source>
</evidence>
<dbReference type="FunFam" id="1.20.1250.20:FF:000013">
    <property type="entry name" value="MFS general substrate transporter"/>
    <property type="match status" value="1"/>
</dbReference>
<evidence type="ECO:0000256" key="3">
    <source>
        <dbReference type="ARBA" id="ARBA00022692"/>
    </source>
</evidence>
<evidence type="ECO:0000259" key="7">
    <source>
        <dbReference type="PROSITE" id="PS50850"/>
    </source>
</evidence>
<dbReference type="GeneID" id="5855939"/>
<sequence length="541" mass="60537">MNFKSKGVETKSTKESWHAAKNWDELPLREQLDTAEYKKLERSARLKMDLQVVPICLLLYLLSFLDKSNISQAVIDGEKQPDGSIKNPGIMTSLGLSPHDYAVALTVLYPPYMAFEIPSNLMIKRVTPRIWIPLLVIAWGLVETLQGLVTSRAGLYINRVFLGAAEAGIMPGIAVYLTFFYKPSELQFRQAFFFTGASLSGAFSGLLATAIRKMDGIAGQHGWQWVFYLEGIFTVLVGFLCFFLLPNRPESCFLLTSKERRIVVERLSEARETYRDRPELALKLEQTVPDVSEEQAPPPVPSPWHREVLRAFRDIRLLLLGALGFCVSMSIFSVAYFMPTIVKEMGDYSAAQAMLMSCPPYAVSFAYSLIVAVASDRLRMRYASIMIGLVLCVIGFAVVLGCERSMVRYGGIILLTCGGYAGPPCLFAWAANNSAGHYKRATALALIIILDNCSGLASSWLFNSKTEAPRFTRGVATNLAIAAFGLIVATAIELLVYYERKQRKSGRRDDRVIELYKKTGWSPEQLRDYMGDDHPEYYLEM</sequence>
<evidence type="ECO:0000256" key="6">
    <source>
        <dbReference type="SAM" id="Phobius"/>
    </source>
</evidence>
<dbReference type="AlphaFoldDB" id="A8PVL5"/>
<evidence type="ECO:0000256" key="2">
    <source>
        <dbReference type="ARBA" id="ARBA00022448"/>
    </source>
</evidence>
<comment type="subcellular location">
    <subcellularLocation>
        <location evidence="1">Membrane</location>
        <topology evidence="1">Multi-pass membrane protein</topology>
    </subcellularLocation>
</comment>
<evidence type="ECO:0000313" key="8">
    <source>
        <dbReference type="EMBL" id="EDP44419.1"/>
    </source>
</evidence>
<dbReference type="PANTHER" id="PTHR43791">
    <property type="entry name" value="PERMEASE-RELATED"/>
    <property type="match status" value="1"/>
</dbReference>
<keyword evidence="4 6" id="KW-1133">Transmembrane helix</keyword>
<dbReference type="InterPro" id="IPR011701">
    <property type="entry name" value="MFS"/>
</dbReference>
<feature type="domain" description="Major facilitator superfamily (MFS) profile" evidence="7">
    <location>
        <begin position="52"/>
        <end position="501"/>
    </location>
</feature>
<evidence type="ECO:0000313" key="9">
    <source>
        <dbReference type="Proteomes" id="UP000008837"/>
    </source>
</evidence>
<feature type="transmembrane region" description="Helical" evidence="6">
    <location>
        <begin position="475"/>
        <end position="498"/>
    </location>
</feature>
<evidence type="ECO:0000256" key="4">
    <source>
        <dbReference type="ARBA" id="ARBA00022989"/>
    </source>
</evidence>
<dbReference type="RefSeq" id="XP_001731633.1">
    <property type="nucleotide sequence ID" value="XM_001731581.1"/>
</dbReference>
<dbReference type="PROSITE" id="PS50850">
    <property type="entry name" value="MFS"/>
    <property type="match status" value="1"/>
</dbReference>
<reference evidence="8 9" key="1">
    <citation type="journal article" date="2007" name="Proc. Natl. Acad. Sci. U.S.A.">
        <title>Dandruff-associated Malassezia genomes reveal convergent and divergent virulence traits shared with plant and human fungal pathogens.</title>
        <authorList>
            <person name="Xu J."/>
            <person name="Saunders C.W."/>
            <person name="Hu P."/>
            <person name="Grant R.A."/>
            <person name="Boekhout T."/>
            <person name="Kuramae E.E."/>
            <person name="Kronstad J.W."/>
            <person name="Deangelis Y.M."/>
            <person name="Reeder N.L."/>
            <person name="Johnstone K.R."/>
            <person name="Leland M."/>
            <person name="Fieno A.M."/>
            <person name="Begley W.M."/>
            <person name="Sun Y."/>
            <person name="Lacey M.P."/>
            <person name="Chaudhary T."/>
            <person name="Keough T."/>
            <person name="Chu L."/>
            <person name="Sears R."/>
            <person name="Yuan B."/>
            <person name="Dawson T.L.Jr."/>
        </authorList>
    </citation>
    <scope>NUCLEOTIDE SEQUENCE [LARGE SCALE GENOMIC DNA]</scope>
    <source>
        <strain evidence="9">ATCC MYA-4612 / CBS 7966</strain>
    </source>
</reference>
<dbReference type="InParanoid" id="A8PVL5"/>
<dbReference type="OrthoDB" id="9971669at2759"/>
<dbReference type="InterPro" id="IPR020846">
    <property type="entry name" value="MFS_dom"/>
</dbReference>
<keyword evidence="9" id="KW-1185">Reference proteome</keyword>
<keyword evidence="2" id="KW-0813">Transport</keyword>
<keyword evidence="3 6" id="KW-0812">Transmembrane</keyword>
<dbReference type="OMA" id="REGMDMS"/>
<protein>
    <recommendedName>
        <fullName evidence="7">Major facilitator superfamily (MFS) profile domain-containing protein</fullName>
    </recommendedName>
</protein>
<dbReference type="FunCoup" id="A8PVL5">
    <property type="interactions" value="64"/>
</dbReference>
<dbReference type="VEuPathDB" id="FungiDB:MGL_0901"/>
<dbReference type="KEGG" id="mgl:MGL_0901"/>
<comment type="caution">
    <text evidence="8">The sequence shown here is derived from an EMBL/GenBank/DDBJ whole genome shotgun (WGS) entry which is preliminary data.</text>
</comment>
<dbReference type="FunFam" id="1.20.1250.20:FF:000018">
    <property type="entry name" value="MFS transporter permease"/>
    <property type="match status" value="1"/>
</dbReference>
<feature type="transmembrane region" description="Helical" evidence="6">
    <location>
        <begin position="223"/>
        <end position="245"/>
    </location>
</feature>